<organism evidence="2 3">
    <name type="scientific">Plakobranchus ocellatus</name>
    <dbReference type="NCBI Taxonomy" id="259542"/>
    <lineage>
        <taxon>Eukaryota</taxon>
        <taxon>Metazoa</taxon>
        <taxon>Spiralia</taxon>
        <taxon>Lophotrochozoa</taxon>
        <taxon>Mollusca</taxon>
        <taxon>Gastropoda</taxon>
        <taxon>Heterobranchia</taxon>
        <taxon>Euthyneura</taxon>
        <taxon>Panpulmonata</taxon>
        <taxon>Sacoglossa</taxon>
        <taxon>Placobranchoidea</taxon>
        <taxon>Plakobranchidae</taxon>
        <taxon>Plakobranchus</taxon>
    </lineage>
</organism>
<dbReference type="Proteomes" id="UP000735302">
    <property type="component" value="Unassembled WGS sequence"/>
</dbReference>
<sequence>MRNDIHDLNNDDVVEEKKLKEEEWGEEKEMKKWEEEVGGWEAEEREKKETLEEEKRRGKGGEDCEPVPKRDDKVTWDPSQVKYGNFKAACPFIKLPKSASEIGADISRYASENYATKFCDLLKSPCISRGSVSMRSGSSFGYQVRGQGFDSQSRQSQFSNAPMCPSSTKWGTRSLKIRRKYKRRGAMANYLKMPYVKNNQDPPPGSVMFGLSVGPTLLVSL</sequence>
<comment type="caution">
    <text evidence="2">The sequence shown here is derived from an EMBL/GenBank/DDBJ whole genome shotgun (WGS) entry which is preliminary data.</text>
</comment>
<reference evidence="2 3" key="1">
    <citation type="journal article" date="2021" name="Elife">
        <title>Chloroplast acquisition without the gene transfer in kleptoplastic sea slugs, Plakobranchus ocellatus.</title>
        <authorList>
            <person name="Maeda T."/>
            <person name="Takahashi S."/>
            <person name="Yoshida T."/>
            <person name="Shimamura S."/>
            <person name="Takaki Y."/>
            <person name="Nagai Y."/>
            <person name="Toyoda A."/>
            <person name="Suzuki Y."/>
            <person name="Arimoto A."/>
            <person name="Ishii H."/>
            <person name="Satoh N."/>
            <person name="Nishiyama T."/>
            <person name="Hasebe M."/>
            <person name="Maruyama T."/>
            <person name="Minagawa J."/>
            <person name="Obokata J."/>
            <person name="Shigenobu S."/>
        </authorList>
    </citation>
    <scope>NUCLEOTIDE SEQUENCE [LARGE SCALE GENOMIC DNA]</scope>
</reference>
<name>A0AAV4A1G6_9GAST</name>
<gene>
    <name evidence="2" type="ORF">PoB_002693400</name>
</gene>
<protein>
    <submittedName>
        <fullName evidence="2">Uncharacterized protein</fullName>
    </submittedName>
</protein>
<evidence type="ECO:0000313" key="3">
    <source>
        <dbReference type="Proteomes" id="UP000735302"/>
    </source>
</evidence>
<dbReference type="AlphaFoldDB" id="A0AAV4A1G6"/>
<evidence type="ECO:0000313" key="2">
    <source>
        <dbReference type="EMBL" id="GFO00429.1"/>
    </source>
</evidence>
<feature type="region of interest" description="Disordered" evidence="1">
    <location>
        <begin position="1"/>
        <end position="76"/>
    </location>
</feature>
<dbReference type="EMBL" id="BLXT01003087">
    <property type="protein sequence ID" value="GFO00429.1"/>
    <property type="molecule type" value="Genomic_DNA"/>
</dbReference>
<feature type="compositionally biased region" description="Basic and acidic residues" evidence="1">
    <location>
        <begin position="42"/>
        <end position="75"/>
    </location>
</feature>
<proteinExistence type="predicted"/>
<feature type="compositionally biased region" description="Basic and acidic residues" evidence="1">
    <location>
        <begin position="1"/>
        <end position="35"/>
    </location>
</feature>
<keyword evidence="3" id="KW-1185">Reference proteome</keyword>
<evidence type="ECO:0000256" key="1">
    <source>
        <dbReference type="SAM" id="MobiDB-lite"/>
    </source>
</evidence>
<accession>A0AAV4A1G6</accession>